<keyword evidence="6" id="KW-0472">Membrane</keyword>
<dbReference type="InterPro" id="IPR009011">
    <property type="entry name" value="Man6P_isomerase_rcpt-bd_dom_sf"/>
</dbReference>
<protein>
    <recommendedName>
        <fullName evidence="8">MRH domain-containing protein</fullName>
    </recommendedName>
</protein>
<dbReference type="OrthoDB" id="196385at2759"/>
<dbReference type="Gene3D" id="2.70.130.10">
    <property type="entry name" value="Mannose-6-phosphate receptor binding domain"/>
    <property type="match status" value="1"/>
</dbReference>
<evidence type="ECO:0000256" key="5">
    <source>
        <dbReference type="ARBA" id="ARBA00022989"/>
    </source>
</evidence>
<name>X6MKJ4_RETFI</name>
<evidence type="ECO:0000313" key="9">
    <source>
        <dbReference type="EMBL" id="ETO13600.1"/>
    </source>
</evidence>
<dbReference type="InterPro" id="IPR044865">
    <property type="entry name" value="MRH_dom"/>
</dbReference>
<dbReference type="SUPFAM" id="SSF50911">
    <property type="entry name" value="Mannose 6-phosphate receptor domain"/>
    <property type="match status" value="1"/>
</dbReference>
<gene>
    <name evidence="9" type="ORF">RFI_23767</name>
</gene>
<dbReference type="AlphaFoldDB" id="X6MKJ4"/>
<feature type="domain" description="MRH" evidence="8">
    <location>
        <begin position="52"/>
        <end position="249"/>
    </location>
</feature>
<comment type="subcellular location">
    <subcellularLocation>
        <location evidence="1">Endomembrane system</location>
    </subcellularLocation>
</comment>
<keyword evidence="4" id="KW-0732">Signal</keyword>
<evidence type="ECO:0000256" key="6">
    <source>
        <dbReference type="ARBA" id="ARBA00023136"/>
    </source>
</evidence>
<keyword evidence="5" id="KW-1133">Transmembrane helix</keyword>
<dbReference type="PANTHER" id="PTHR15071">
    <property type="entry name" value="MANNOSE-6-PHOSPHATE RECEPTOR FAMILY MEMBER"/>
    <property type="match status" value="1"/>
</dbReference>
<keyword evidence="3" id="KW-0812">Transmembrane</keyword>
<accession>X6MKJ4</accession>
<keyword evidence="2" id="KW-0813">Transport</keyword>
<evidence type="ECO:0000256" key="7">
    <source>
        <dbReference type="ARBA" id="ARBA00023157"/>
    </source>
</evidence>
<keyword evidence="7" id="KW-1015">Disulfide bond</keyword>
<keyword evidence="10" id="KW-1185">Reference proteome</keyword>
<evidence type="ECO:0000313" key="10">
    <source>
        <dbReference type="Proteomes" id="UP000023152"/>
    </source>
</evidence>
<evidence type="ECO:0000256" key="3">
    <source>
        <dbReference type="ARBA" id="ARBA00022692"/>
    </source>
</evidence>
<evidence type="ECO:0000256" key="2">
    <source>
        <dbReference type="ARBA" id="ARBA00022448"/>
    </source>
</evidence>
<dbReference type="GO" id="GO:0000139">
    <property type="term" value="C:Golgi membrane"/>
    <property type="evidence" value="ECO:0007669"/>
    <property type="project" value="UniProtKB-SubCell"/>
</dbReference>
<comment type="caution">
    <text evidence="9">The sequence shown here is derived from an EMBL/GenBank/DDBJ whole genome shotgun (WGS) entry which is preliminary data.</text>
</comment>
<evidence type="ECO:0000256" key="4">
    <source>
        <dbReference type="ARBA" id="ARBA00022729"/>
    </source>
</evidence>
<sequence length="450" mass="51195">MVTPVKIVTVLFLKVCVVPCEFKLQGVLKMIKDIIPILTLFWSFWLWKVRCDSCEWVASLGLTYDLTPLQLTKGQQLQYYVVKDERYEDNATMSDQFVYKFNVCGKMLSVPSECKGSTFKWCQNIDLTTKTCSNEVALQGTGYAYQIRQTSSTSYVCHQLSNVHSNYTKLELLDPDEPAKGVVLIYKDGEWCDQYTTTKTYTHMKKTNREFRLRLECENNYYNIPDEEQVVENKCTYNVTMQSVYGCPTQCGIYGHSLCNGNGICSYDWTNKNAGCFCYWNRKGSTCEEESGAGEYLGVQPDRTKDKYMHTFQSLVSWHTDSGTDTASFVNVTYDYKLLHLAQGAYQTNDSVNPFLYYWNFLGTVPWSSLPISCQNAVNPCNVTKNPGCTNLGSNGETNGTAFQINRNNQNCNLLARGDVYSWNLYDSQHPARGVSFTYFDGGYCGNAHV</sequence>
<dbReference type="GO" id="GO:0010008">
    <property type="term" value="C:endosome membrane"/>
    <property type="evidence" value="ECO:0007669"/>
    <property type="project" value="UniProtKB-SubCell"/>
</dbReference>
<dbReference type="EMBL" id="ASPP01020506">
    <property type="protein sequence ID" value="ETO13600.1"/>
    <property type="molecule type" value="Genomic_DNA"/>
</dbReference>
<dbReference type="PANTHER" id="PTHR15071:SF0">
    <property type="entry name" value="MANNOSE 6-PHOSPHATE RECEPTOR-LIKE PROTEIN 1"/>
    <property type="match status" value="1"/>
</dbReference>
<reference evidence="9 10" key="1">
    <citation type="journal article" date="2013" name="Curr. Biol.">
        <title>The Genome of the Foraminiferan Reticulomyxa filosa.</title>
        <authorList>
            <person name="Glockner G."/>
            <person name="Hulsmann N."/>
            <person name="Schleicher M."/>
            <person name="Noegel A.A."/>
            <person name="Eichinger L."/>
            <person name="Gallinger C."/>
            <person name="Pawlowski J."/>
            <person name="Sierra R."/>
            <person name="Euteneuer U."/>
            <person name="Pillet L."/>
            <person name="Moustafa A."/>
            <person name="Platzer M."/>
            <person name="Groth M."/>
            <person name="Szafranski K."/>
            <person name="Schliwa M."/>
        </authorList>
    </citation>
    <scope>NUCLEOTIDE SEQUENCE [LARGE SCALE GENOMIC DNA]</scope>
</reference>
<dbReference type="Proteomes" id="UP000023152">
    <property type="component" value="Unassembled WGS sequence"/>
</dbReference>
<proteinExistence type="predicted"/>
<organism evidence="9 10">
    <name type="scientific">Reticulomyxa filosa</name>
    <dbReference type="NCBI Taxonomy" id="46433"/>
    <lineage>
        <taxon>Eukaryota</taxon>
        <taxon>Sar</taxon>
        <taxon>Rhizaria</taxon>
        <taxon>Retaria</taxon>
        <taxon>Foraminifera</taxon>
        <taxon>Monothalamids</taxon>
        <taxon>Reticulomyxidae</taxon>
        <taxon>Reticulomyxa</taxon>
    </lineage>
</organism>
<evidence type="ECO:0000256" key="1">
    <source>
        <dbReference type="ARBA" id="ARBA00004308"/>
    </source>
</evidence>
<dbReference type="PROSITE" id="PS51914">
    <property type="entry name" value="MRH"/>
    <property type="match status" value="1"/>
</dbReference>
<evidence type="ECO:0000259" key="8">
    <source>
        <dbReference type="PROSITE" id="PS51914"/>
    </source>
</evidence>